<dbReference type="PROSITE" id="PS00616">
    <property type="entry name" value="HIS_ACID_PHOSPHAT_1"/>
    <property type="match status" value="1"/>
</dbReference>
<reference evidence="10" key="1">
    <citation type="submission" date="2025-08" db="UniProtKB">
        <authorList>
            <consortium name="RefSeq"/>
        </authorList>
    </citation>
    <scope>IDENTIFICATION</scope>
    <source>
        <tissue evidence="10">Whole body</tissue>
    </source>
</reference>
<dbReference type="Gene3D" id="3.40.50.1240">
    <property type="entry name" value="Phosphoglycerate mutase-like"/>
    <property type="match status" value="1"/>
</dbReference>
<gene>
    <name evidence="10" type="primary">LOC112455965</name>
</gene>
<dbReference type="Proteomes" id="UP000504618">
    <property type="component" value="Unplaced"/>
</dbReference>
<dbReference type="GeneID" id="112455965"/>
<organism evidence="9 10">
    <name type="scientific">Temnothorax curvispinosus</name>
    <dbReference type="NCBI Taxonomy" id="300111"/>
    <lineage>
        <taxon>Eukaryota</taxon>
        <taxon>Metazoa</taxon>
        <taxon>Ecdysozoa</taxon>
        <taxon>Arthropoda</taxon>
        <taxon>Hexapoda</taxon>
        <taxon>Insecta</taxon>
        <taxon>Pterygota</taxon>
        <taxon>Neoptera</taxon>
        <taxon>Endopterygota</taxon>
        <taxon>Hymenoptera</taxon>
        <taxon>Apocrita</taxon>
        <taxon>Aculeata</taxon>
        <taxon>Formicoidea</taxon>
        <taxon>Formicidae</taxon>
        <taxon>Myrmicinae</taxon>
        <taxon>Temnothorax</taxon>
    </lineage>
</organism>
<sequence>MTWNSAISCRRSTLLLFLCYSAASVRTIAQYCKEGECGAFCEGLCELRLELVQVLMRHGERTPRLKETLIYPTDPYNVSTYEPWGLGQLTNQGKLTEYRIGIMLRHRYNNFLGSIYYPRDIYAVSTETDRTKMSLQLMLAGLYPPDTSQVWNPDLPWLAIPINYVPEKVDILLKPQNCPTYKSALAETKKLKEVRDRFAVYEDFYKFLSEKTGVVQNDLLDLYNLLTAQKNMNLTLPEWCTDQVYRSMQVVIVMEYEIRSYTTQLKRLNGGMLIKKFIDNINKRPNSRKMYVYSAHETNIAAFARAQNISEPKLPNYGSAFLFEKLRDDFGQIYIKILLWTGTTGKLVTIKLPGCDEVCPLETYLELVRNVIPSDKEMTCLWDIITREELLELFAEKLNLD</sequence>
<protein>
    <recommendedName>
        <fullName evidence="3">acid phosphatase</fullName>
        <ecNumber evidence="3">3.1.3.2</ecNumber>
    </recommendedName>
</protein>
<dbReference type="Pfam" id="PF00328">
    <property type="entry name" value="His_Phos_2"/>
    <property type="match status" value="1"/>
</dbReference>
<dbReference type="EC" id="3.1.3.2" evidence="3"/>
<evidence type="ECO:0000256" key="3">
    <source>
        <dbReference type="ARBA" id="ARBA00012646"/>
    </source>
</evidence>
<evidence type="ECO:0000256" key="1">
    <source>
        <dbReference type="ARBA" id="ARBA00000032"/>
    </source>
</evidence>
<name>A0A6J1PVQ3_9HYME</name>
<feature type="signal peptide" evidence="8">
    <location>
        <begin position="1"/>
        <end position="29"/>
    </location>
</feature>
<evidence type="ECO:0000313" key="9">
    <source>
        <dbReference type="Proteomes" id="UP000504618"/>
    </source>
</evidence>
<dbReference type="RefSeq" id="XP_024873964.1">
    <property type="nucleotide sequence ID" value="XM_025018196.1"/>
</dbReference>
<dbReference type="InterPro" id="IPR050645">
    <property type="entry name" value="Histidine_acid_phosphatase"/>
</dbReference>
<keyword evidence="9" id="KW-1185">Reference proteome</keyword>
<dbReference type="GO" id="GO:0003993">
    <property type="term" value="F:acid phosphatase activity"/>
    <property type="evidence" value="ECO:0007669"/>
    <property type="project" value="UniProtKB-EC"/>
</dbReference>
<dbReference type="InterPro" id="IPR029033">
    <property type="entry name" value="His_PPase_superfam"/>
</dbReference>
<evidence type="ECO:0000256" key="8">
    <source>
        <dbReference type="SAM" id="SignalP"/>
    </source>
</evidence>
<dbReference type="PANTHER" id="PTHR11567">
    <property type="entry name" value="ACID PHOSPHATASE-RELATED"/>
    <property type="match status" value="1"/>
</dbReference>
<accession>A0A6J1PVQ3</accession>
<dbReference type="AlphaFoldDB" id="A0A6J1PVQ3"/>
<comment type="similarity">
    <text evidence="2">Belongs to the histidine acid phosphatase family.</text>
</comment>
<comment type="catalytic activity">
    <reaction evidence="1">
        <text>a phosphate monoester + H2O = an alcohol + phosphate</text>
        <dbReference type="Rhea" id="RHEA:15017"/>
        <dbReference type="ChEBI" id="CHEBI:15377"/>
        <dbReference type="ChEBI" id="CHEBI:30879"/>
        <dbReference type="ChEBI" id="CHEBI:43474"/>
        <dbReference type="ChEBI" id="CHEBI:67140"/>
        <dbReference type="EC" id="3.1.3.2"/>
    </reaction>
</comment>
<dbReference type="OrthoDB" id="10257284at2759"/>
<evidence type="ECO:0000256" key="5">
    <source>
        <dbReference type="ARBA" id="ARBA00022801"/>
    </source>
</evidence>
<evidence type="ECO:0000256" key="6">
    <source>
        <dbReference type="ARBA" id="ARBA00023157"/>
    </source>
</evidence>
<keyword evidence="6" id="KW-1015">Disulfide bond</keyword>
<dbReference type="InterPro" id="IPR000560">
    <property type="entry name" value="His_Pase_clade-2"/>
</dbReference>
<keyword evidence="4 8" id="KW-0732">Signal</keyword>
<dbReference type="SUPFAM" id="SSF53254">
    <property type="entry name" value="Phosphoglycerate mutase-like"/>
    <property type="match status" value="1"/>
</dbReference>
<feature type="chain" id="PRO_5026837209" description="acid phosphatase" evidence="8">
    <location>
        <begin position="30"/>
        <end position="401"/>
    </location>
</feature>
<keyword evidence="5" id="KW-0378">Hydrolase</keyword>
<evidence type="ECO:0000256" key="7">
    <source>
        <dbReference type="ARBA" id="ARBA00023180"/>
    </source>
</evidence>
<evidence type="ECO:0000256" key="2">
    <source>
        <dbReference type="ARBA" id="ARBA00005375"/>
    </source>
</evidence>
<proteinExistence type="inferred from homology"/>
<evidence type="ECO:0000256" key="4">
    <source>
        <dbReference type="ARBA" id="ARBA00022729"/>
    </source>
</evidence>
<dbReference type="PANTHER" id="PTHR11567:SF211">
    <property type="entry name" value="PROSTATIC ACID PHOSPHATASE"/>
    <property type="match status" value="1"/>
</dbReference>
<dbReference type="InterPro" id="IPR033379">
    <property type="entry name" value="Acid_Pase_AS"/>
</dbReference>
<evidence type="ECO:0000313" key="10">
    <source>
        <dbReference type="RefSeq" id="XP_024873964.1"/>
    </source>
</evidence>
<dbReference type="CDD" id="cd07061">
    <property type="entry name" value="HP_HAP_like"/>
    <property type="match status" value="1"/>
</dbReference>
<keyword evidence="7" id="KW-0325">Glycoprotein</keyword>